<reference evidence="1" key="1">
    <citation type="submission" date="2022-10" db="EMBL/GenBank/DDBJ databases">
        <title>Human gut microbiome strain richness.</title>
        <authorList>
            <person name="Chen-Liaw A."/>
        </authorList>
    </citation>
    <scope>NUCLEOTIDE SEQUENCE</scope>
    <source>
        <strain evidence="1">1001713st2_A4_1001713B170214_170313</strain>
    </source>
</reference>
<sequence length="191" mass="20937">TLKSTRMIEKVKLSEVATGNPASLIGLTSGQSLAQMPIDRLPKTEYIAMASGTDKLRYTQLRYSTTSGAGSRILLIVPISGLTDKMDAAGAFGSLYVLRAGMSYMPMMVKADIMLFRSSSFLVNDMNVMGASADGPVNFKLGHCTYEGQLYLAVKFNTEFSIITCFQGFYTSDCVFRNVLEENVTDWTDLL</sequence>
<evidence type="ECO:0000313" key="2">
    <source>
        <dbReference type="Proteomes" id="UP001213309"/>
    </source>
</evidence>
<name>A0AAW6GTU3_BACUN</name>
<dbReference type="EMBL" id="JAQNSG010000052">
    <property type="protein sequence ID" value="MDC1882435.1"/>
    <property type="molecule type" value="Genomic_DNA"/>
</dbReference>
<accession>A0AAW6GTU3</accession>
<protein>
    <submittedName>
        <fullName evidence="1">Uncharacterized protein</fullName>
    </submittedName>
</protein>
<dbReference type="Proteomes" id="UP001213309">
    <property type="component" value="Unassembled WGS sequence"/>
</dbReference>
<dbReference type="RefSeq" id="WP_272222010.1">
    <property type="nucleotide sequence ID" value="NZ_JAQNSG010000052.1"/>
</dbReference>
<proteinExistence type="predicted"/>
<comment type="caution">
    <text evidence="1">The sequence shown here is derived from an EMBL/GenBank/DDBJ whole genome shotgun (WGS) entry which is preliminary data.</text>
</comment>
<feature type="non-terminal residue" evidence="1">
    <location>
        <position position="1"/>
    </location>
</feature>
<dbReference type="AlphaFoldDB" id="A0AAW6GTU3"/>
<gene>
    <name evidence="1" type="ORF">POZ24_20865</name>
</gene>
<organism evidence="1 2">
    <name type="scientific">Bacteroides uniformis</name>
    <dbReference type="NCBI Taxonomy" id="820"/>
    <lineage>
        <taxon>Bacteria</taxon>
        <taxon>Pseudomonadati</taxon>
        <taxon>Bacteroidota</taxon>
        <taxon>Bacteroidia</taxon>
        <taxon>Bacteroidales</taxon>
        <taxon>Bacteroidaceae</taxon>
        <taxon>Bacteroides</taxon>
    </lineage>
</organism>
<evidence type="ECO:0000313" key="1">
    <source>
        <dbReference type="EMBL" id="MDC1882435.1"/>
    </source>
</evidence>